<reference evidence="1 2" key="1">
    <citation type="submission" date="2024-02" db="EMBL/GenBank/DDBJ databases">
        <title>A chromosome-level genome assembly of Drosophila madeirensis, a fruit fly species endemic to Madeira island.</title>
        <authorList>
            <person name="Tomihara K."/>
            <person name="Llopart A."/>
            <person name="Yamamoto D."/>
        </authorList>
    </citation>
    <scope>NUCLEOTIDE SEQUENCE [LARGE SCALE GENOMIC DNA]</scope>
    <source>
        <strain evidence="1 2">RF1</strain>
    </source>
</reference>
<keyword evidence="2" id="KW-1185">Reference proteome</keyword>
<gene>
    <name evidence="1" type="ORF">DMAD_07737</name>
</gene>
<evidence type="ECO:0000313" key="1">
    <source>
        <dbReference type="EMBL" id="BFF88838.1"/>
    </source>
</evidence>
<accession>A0AAU9F5J1</accession>
<organism evidence="1 2">
    <name type="scientific">Drosophila madeirensis</name>
    <name type="common">Fruit fly</name>
    <dbReference type="NCBI Taxonomy" id="30013"/>
    <lineage>
        <taxon>Eukaryota</taxon>
        <taxon>Metazoa</taxon>
        <taxon>Ecdysozoa</taxon>
        <taxon>Arthropoda</taxon>
        <taxon>Hexapoda</taxon>
        <taxon>Insecta</taxon>
        <taxon>Pterygota</taxon>
        <taxon>Neoptera</taxon>
        <taxon>Endopterygota</taxon>
        <taxon>Diptera</taxon>
        <taxon>Brachycera</taxon>
        <taxon>Muscomorpha</taxon>
        <taxon>Ephydroidea</taxon>
        <taxon>Drosophilidae</taxon>
        <taxon>Drosophila</taxon>
        <taxon>Sophophora</taxon>
    </lineage>
</organism>
<proteinExistence type="predicted"/>
<dbReference type="Proteomes" id="UP001500889">
    <property type="component" value="Chromosome O"/>
</dbReference>
<protein>
    <submittedName>
        <fullName evidence="1">Ubiquilin-1</fullName>
    </submittedName>
</protein>
<name>A0AAU9F5J1_DROMD</name>
<evidence type="ECO:0000313" key="2">
    <source>
        <dbReference type="Proteomes" id="UP001500889"/>
    </source>
</evidence>
<dbReference type="EMBL" id="AP029263">
    <property type="protein sequence ID" value="BFF88838.1"/>
    <property type="molecule type" value="Genomic_DNA"/>
</dbReference>
<sequence length="172" mass="20135">MSIDCLAKMTKSNRLKMLVKRNVRMKVIQLAQCPAKQEYDRIRRDLLVRRMELVPGGPQLLARLDGKMRRSYENSVAMTYQHFPAMGNGNGRTHQRGLENRLPLPNPWKPTCNALHLASVKDTSFLSRMYTYLQKRYREQLQKLIEMASRIIFTICSLRSSLWAAWRMPSSY</sequence>
<dbReference type="AlphaFoldDB" id="A0AAU9F5J1"/>